<dbReference type="CDD" id="cd17503">
    <property type="entry name" value="MFS_LmrB_MDR_like"/>
    <property type="match status" value="1"/>
</dbReference>
<feature type="transmembrane region" description="Helical" evidence="7">
    <location>
        <begin position="235"/>
        <end position="256"/>
    </location>
</feature>
<organism evidence="9 10">
    <name type="scientific">Amycolatopsis heterodermiae</name>
    <dbReference type="NCBI Taxonomy" id="3110235"/>
    <lineage>
        <taxon>Bacteria</taxon>
        <taxon>Bacillati</taxon>
        <taxon>Actinomycetota</taxon>
        <taxon>Actinomycetes</taxon>
        <taxon>Pseudonocardiales</taxon>
        <taxon>Pseudonocardiaceae</taxon>
        <taxon>Amycolatopsis</taxon>
    </lineage>
</organism>
<dbReference type="PANTHER" id="PTHR42718">
    <property type="entry name" value="MAJOR FACILITATOR SUPERFAMILY MULTIDRUG TRANSPORTER MFSC"/>
    <property type="match status" value="1"/>
</dbReference>
<evidence type="ECO:0000256" key="1">
    <source>
        <dbReference type="ARBA" id="ARBA00004651"/>
    </source>
</evidence>
<comment type="caution">
    <text evidence="9">The sequence shown here is derived from an EMBL/GenBank/DDBJ whole genome shotgun (WGS) entry which is preliminary data.</text>
</comment>
<keyword evidence="2" id="KW-0813">Transport</keyword>
<feature type="transmembrane region" description="Helical" evidence="7">
    <location>
        <begin position="304"/>
        <end position="327"/>
    </location>
</feature>
<dbReference type="InterPro" id="IPR020846">
    <property type="entry name" value="MFS_dom"/>
</dbReference>
<reference evidence="9 10" key="1">
    <citation type="submission" date="2023-12" db="EMBL/GenBank/DDBJ databases">
        <title>Amycolatopsis sp. V23-08.</title>
        <authorList>
            <person name="Somphong A."/>
        </authorList>
    </citation>
    <scope>NUCLEOTIDE SEQUENCE [LARGE SCALE GENOMIC DNA]</scope>
    <source>
        <strain evidence="9 10">V23-08</strain>
    </source>
</reference>
<keyword evidence="3" id="KW-1003">Cell membrane</keyword>
<dbReference type="SUPFAM" id="SSF103473">
    <property type="entry name" value="MFS general substrate transporter"/>
    <property type="match status" value="1"/>
</dbReference>
<dbReference type="PANTHER" id="PTHR42718:SF46">
    <property type="entry name" value="BLR6921 PROTEIN"/>
    <property type="match status" value="1"/>
</dbReference>
<gene>
    <name evidence="9" type="ORF">VA596_42065</name>
</gene>
<dbReference type="RefSeq" id="WP_323335237.1">
    <property type="nucleotide sequence ID" value="NZ_JAYFSI010000014.1"/>
</dbReference>
<comment type="subcellular location">
    <subcellularLocation>
        <location evidence="1">Cell membrane</location>
        <topology evidence="1">Multi-pass membrane protein</topology>
    </subcellularLocation>
</comment>
<dbReference type="NCBIfam" id="TIGR00711">
    <property type="entry name" value="efflux_EmrB"/>
    <property type="match status" value="1"/>
</dbReference>
<dbReference type="Proteomes" id="UP001304298">
    <property type="component" value="Unassembled WGS sequence"/>
</dbReference>
<evidence type="ECO:0000256" key="6">
    <source>
        <dbReference type="ARBA" id="ARBA00023136"/>
    </source>
</evidence>
<feature type="domain" description="Major facilitator superfamily (MFS) profile" evidence="8">
    <location>
        <begin position="17"/>
        <end position="461"/>
    </location>
</feature>
<feature type="transmembrane region" description="Helical" evidence="7">
    <location>
        <begin position="277"/>
        <end position="298"/>
    </location>
</feature>
<sequence length="462" mass="47211">MTTTSPRPRLSPGLVRMAVPVLLITLAVQLDATMTAVALKALLGEFGSTLSAIQWVGTAYLLAFCVAIPATGWAADRFGAKAVWLSAIGLFLAGSVACGAAWSAGALIAFRAAQGLGGGMLIPLSQAMLVQRARPEELGRLMGLVALPSLLGPVFGPLVGGLLVDGASWRWIFYVNVPICVAAFALSLRFVPDGTRRPGGAPLDVLGVALLSPGLALFAYGLSRAGDHGSFTAPAVLWPAALGVVLLAAFAGHALTTRREPILDLRLLRSRPFAASAGTLLVAGMLLLGTGLLMPLYYQQTRGFGAAHAGLLAGPSGLGMALALILAGRLLDRLAPRTIVAGGLVLCAAGALALTGLTASSNLVWVSAALLVSGLGAGAVLVPAMSTAYQDLDPAQAPRATSAIRTFMQLGGPFGLALFAVLLQANLAADPAGGYGTTFWLALVITAVCVVPAAFLPRRRRD</sequence>
<dbReference type="InterPro" id="IPR036259">
    <property type="entry name" value="MFS_trans_sf"/>
</dbReference>
<evidence type="ECO:0000313" key="10">
    <source>
        <dbReference type="Proteomes" id="UP001304298"/>
    </source>
</evidence>
<feature type="transmembrane region" description="Helical" evidence="7">
    <location>
        <begin position="203"/>
        <end position="223"/>
    </location>
</feature>
<feature type="transmembrane region" description="Helical" evidence="7">
    <location>
        <begin position="55"/>
        <end position="75"/>
    </location>
</feature>
<feature type="transmembrane region" description="Helical" evidence="7">
    <location>
        <begin position="171"/>
        <end position="191"/>
    </location>
</feature>
<keyword evidence="5 7" id="KW-1133">Transmembrane helix</keyword>
<evidence type="ECO:0000256" key="3">
    <source>
        <dbReference type="ARBA" id="ARBA00022475"/>
    </source>
</evidence>
<dbReference type="InterPro" id="IPR011701">
    <property type="entry name" value="MFS"/>
</dbReference>
<keyword evidence="10" id="KW-1185">Reference proteome</keyword>
<feature type="transmembrane region" description="Helical" evidence="7">
    <location>
        <begin position="437"/>
        <end position="456"/>
    </location>
</feature>
<dbReference type="Pfam" id="PF07690">
    <property type="entry name" value="MFS_1"/>
    <property type="match status" value="1"/>
</dbReference>
<accession>A0ABU5RKX8</accession>
<feature type="transmembrane region" description="Helical" evidence="7">
    <location>
        <begin position="406"/>
        <end position="425"/>
    </location>
</feature>
<feature type="transmembrane region" description="Helical" evidence="7">
    <location>
        <begin position="339"/>
        <end position="357"/>
    </location>
</feature>
<proteinExistence type="predicted"/>
<feature type="transmembrane region" description="Helical" evidence="7">
    <location>
        <begin position="82"/>
        <end position="102"/>
    </location>
</feature>
<evidence type="ECO:0000259" key="8">
    <source>
        <dbReference type="PROSITE" id="PS50850"/>
    </source>
</evidence>
<keyword evidence="4 7" id="KW-0812">Transmembrane</keyword>
<dbReference type="Gene3D" id="1.20.1250.20">
    <property type="entry name" value="MFS general substrate transporter like domains"/>
    <property type="match status" value="2"/>
</dbReference>
<evidence type="ECO:0000256" key="2">
    <source>
        <dbReference type="ARBA" id="ARBA00022448"/>
    </source>
</evidence>
<dbReference type="EMBL" id="JAYFSI010000014">
    <property type="protein sequence ID" value="MEA5366175.1"/>
    <property type="molecule type" value="Genomic_DNA"/>
</dbReference>
<feature type="transmembrane region" description="Helical" evidence="7">
    <location>
        <begin position="21"/>
        <end position="43"/>
    </location>
</feature>
<evidence type="ECO:0000256" key="4">
    <source>
        <dbReference type="ARBA" id="ARBA00022692"/>
    </source>
</evidence>
<name>A0ABU5RKX8_9PSEU</name>
<keyword evidence="6 7" id="KW-0472">Membrane</keyword>
<feature type="transmembrane region" description="Helical" evidence="7">
    <location>
        <begin position="141"/>
        <end position="159"/>
    </location>
</feature>
<evidence type="ECO:0000256" key="7">
    <source>
        <dbReference type="SAM" id="Phobius"/>
    </source>
</evidence>
<feature type="transmembrane region" description="Helical" evidence="7">
    <location>
        <begin position="363"/>
        <end position="385"/>
    </location>
</feature>
<evidence type="ECO:0000256" key="5">
    <source>
        <dbReference type="ARBA" id="ARBA00022989"/>
    </source>
</evidence>
<dbReference type="PROSITE" id="PS50850">
    <property type="entry name" value="MFS"/>
    <property type="match status" value="1"/>
</dbReference>
<feature type="transmembrane region" description="Helical" evidence="7">
    <location>
        <begin position="108"/>
        <end position="129"/>
    </location>
</feature>
<protein>
    <submittedName>
        <fullName evidence="9">DHA2 family efflux MFS transporter permease subunit</fullName>
    </submittedName>
</protein>
<evidence type="ECO:0000313" key="9">
    <source>
        <dbReference type="EMBL" id="MEA5366175.1"/>
    </source>
</evidence>
<dbReference type="InterPro" id="IPR004638">
    <property type="entry name" value="EmrB-like"/>
</dbReference>